<dbReference type="OrthoDB" id="5961210at2759"/>
<dbReference type="SUPFAM" id="SSF46785">
    <property type="entry name" value="Winged helix' DNA-binding domain"/>
    <property type="match status" value="1"/>
</dbReference>
<dbReference type="PANTHER" id="PTHR11849:SF190">
    <property type="entry name" value="ETS-DOMAIN PROTEIN"/>
    <property type="match status" value="1"/>
</dbReference>
<dbReference type="GO" id="GO:0043565">
    <property type="term" value="F:sequence-specific DNA binding"/>
    <property type="evidence" value="ECO:0007669"/>
    <property type="project" value="InterPro"/>
</dbReference>
<evidence type="ECO:0000256" key="3">
    <source>
        <dbReference type="RuleBase" id="RU004019"/>
    </source>
</evidence>
<dbReference type="PANTHER" id="PTHR11849">
    <property type="entry name" value="ETS"/>
    <property type="match status" value="1"/>
</dbReference>
<dbReference type="SMART" id="SM00413">
    <property type="entry name" value="ETS"/>
    <property type="match status" value="1"/>
</dbReference>
<comment type="similarity">
    <text evidence="1 3">Belongs to the ETS family.</text>
</comment>
<dbReference type="GO" id="GO:0000981">
    <property type="term" value="F:DNA-binding transcription factor activity, RNA polymerase II-specific"/>
    <property type="evidence" value="ECO:0007669"/>
    <property type="project" value="TreeGrafter"/>
</dbReference>
<dbReference type="AlphaFoldDB" id="A0A7J7J5A8"/>
<feature type="compositionally biased region" description="Polar residues" evidence="4">
    <location>
        <begin position="125"/>
        <end position="135"/>
    </location>
</feature>
<keyword evidence="3" id="KW-0539">Nucleus</keyword>
<comment type="subcellular location">
    <subcellularLocation>
        <location evidence="3">Nucleus</location>
    </subcellularLocation>
</comment>
<protein>
    <recommendedName>
        <fullName evidence="5">ETS domain-containing protein</fullName>
    </recommendedName>
</protein>
<evidence type="ECO:0000259" key="5">
    <source>
        <dbReference type="PROSITE" id="PS50061"/>
    </source>
</evidence>
<reference evidence="6" key="1">
    <citation type="submission" date="2020-06" db="EMBL/GenBank/DDBJ databases">
        <title>Draft genome of Bugula neritina, a colonial animal packing powerful symbionts and potential medicines.</title>
        <authorList>
            <person name="Rayko M."/>
        </authorList>
    </citation>
    <scope>NUCLEOTIDE SEQUENCE [LARGE SCALE GENOMIC DNA]</scope>
    <source>
        <strain evidence="6">Kwan_BN1</strain>
    </source>
</reference>
<sequence length="242" mass="27744">MDGLTTSSNPITEAHSVLEDNEEDLRLLSDDLMDRKNIKLFNLLWKKNYLKIFLSLLTQMKKVTLTSVRDSSSQWECGLYLHQLYTPDQHLNLSVNSRRLSTGSGYSSSSDTESSSSNHGVRLTKISTSRNKSTSKAKQTLPQFICETLKDPTYNPGSIKYLNENEGVFLIVKPKQIAELWGIVKGNPRMNYPSMSRGIRERRKYGWFEAVPADSKYPKKLTYKWGPRAMELLKLRIKTEVQ</sequence>
<dbReference type="EMBL" id="VXIV02003142">
    <property type="protein sequence ID" value="KAF6020851.1"/>
    <property type="molecule type" value="Genomic_DNA"/>
</dbReference>
<dbReference type="Gene3D" id="1.10.10.10">
    <property type="entry name" value="Winged helix-like DNA-binding domain superfamily/Winged helix DNA-binding domain"/>
    <property type="match status" value="1"/>
</dbReference>
<dbReference type="GO" id="GO:0030154">
    <property type="term" value="P:cell differentiation"/>
    <property type="evidence" value="ECO:0007669"/>
    <property type="project" value="TreeGrafter"/>
</dbReference>
<dbReference type="InterPro" id="IPR046328">
    <property type="entry name" value="ETS_fam"/>
</dbReference>
<gene>
    <name evidence="6" type="ORF">EB796_020839</name>
</gene>
<accession>A0A7J7J5A8</accession>
<keyword evidence="2 3" id="KW-0238">DNA-binding</keyword>
<evidence type="ECO:0000256" key="2">
    <source>
        <dbReference type="ARBA" id="ARBA00023125"/>
    </source>
</evidence>
<dbReference type="InterPro" id="IPR000418">
    <property type="entry name" value="Ets_dom"/>
</dbReference>
<evidence type="ECO:0000256" key="1">
    <source>
        <dbReference type="ARBA" id="ARBA00005562"/>
    </source>
</evidence>
<feature type="domain" description="ETS" evidence="5">
    <location>
        <begin position="139"/>
        <end position="200"/>
    </location>
</feature>
<keyword evidence="7" id="KW-1185">Reference proteome</keyword>
<feature type="compositionally biased region" description="Low complexity" evidence="4">
    <location>
        <begin position="102"/>
        <end position="117"/>
    </location>
</feature>
<dbReference type="InterPro" id="IPR036390">
    <property type="entry name" value="WH_DNA-bd_sf"/>
</dbReference>
<dbReference type="GO" id="GO:0005634">
    <property type="term" value="C:nucleus"/>
    <property type="evidence" value="ECO:0007669"/>
    <property type="project" value="UniProtKB-SubCell"/>
</dbReference>
<dbReference type="PRINTS" id="PR00454">
    <property type="entry name" value="ETSDOMAIN"/>
</dbReference>
<comment type="caution">
    <text evidence="6">The sequence shown here is derived from an EMBL/GenBank/DDBJ whole genome shotgun (WGS) entry which is preliminary data.</text>
</comment>
<evidence type="ECO:0000256" key="4">
    <source>
        <dbReference type="SAM" id="MobiDB-lite"/>
    </source>
</evidence>
<proteinExistence type="inferred from homology"/>
<feature type="region of interest" description="Disordered" evidence="4">
    <location>
        <begin position="102"/>
        <end position="135"/>
    </location>
</feature>
<evidence type="ECO:0000313" key="7">
    <source>
        <dbReference type="Proteomes" id="UP000593567"/>
    </source>
</evidence>
<dbReference type="InterPro" id="IPR036388">
    <property type="entry name" value="WH-like_DNA-bd_sf"/>
</dbReference>
<dbReference type="PROSITE" id="PS50061">
    <property type="entry name" value="ETS_DOMAIN_3"/>
    <property type="match status" value="1"/>
</dbReference>
<name>A0A7J7J5A8_BUGNE</name>
<evidence type="ECO:0000313" key="6">
    <source>
        <dbReference type="EMBL" id="KAF6020851.1"/>
    </source>
</evidence>
<dbReference type="Proteomes" id="UP000593567">
    <property type="component" value="Unassembled WGS sequence"/>
</dbReference>
<dbReference type="Pfam" id="PF00178">
    <property type="entry name" value="Ets"/>
    <property type="match status" value="1"/>
</dbReference>
<organism evidence="6 7">
    <name type="scientific">Bugula neritina</name>
    <name type="common">Brown bryozoan</name>
    <name type="synonym">Sertularia neritina</name>
    <dbReference type="NCBI Taxonomy" id="10212"/>
    <lineage>
        <taxon>Eukaryota</taxon>
        <taxon>Metazoa</taxon>
        <taxon>Spiralia</taxon>
        <taxon>Lophotrochozoa</taxon>
        <taxon>Bryozoa</taxon>
        <taxon>Gymnolaemata</taxon>
        <taxon>Cheilostomatida</taxon>
        <taxon>Flustrina</taxon>
        <taxon>Buguloidea</taxon>
        <taxon>Bugulidae</taxon>
        <taxon>Bugula</taxon>
    </lineage>
</organism>